<dbReference type="RefSeq" id="WP_020995700.1">
    <property type="nucleotide sequence ID" value="NZ_CABKOK010000007.1"/>
</dbReference>
<evidence type="ECO:0008006" key="5">
    <source>
        <dbReference type="Google" id="ProtNLM"/>
    </source>
</evidence>
<proteinExistence type="predicted"/>
<feature type="compositionally biased region" description="Low complexity" evidence="1">
    <location>
        <begin position="50"/>
        <end position="66"/>
    </location>
</feature>
<evidence type="ECO:0000256" key="2">
    <source>
        <dbReference type="SAM" id="SignalP"/>
    </source>
</evidence>
<dbReference type="AlphaFoldDB" id="A0A1Q2LIM6"/>
<feature type="signal peptide" evidence="2">
    <location>
        <begin position="1"/>
        <end position="28"/>
    </location>
</feature>
<feature type="region of interest" description="Disordered" evidence="1">
    <location>
        <begin position="50"/>
        <end position="74"/>
    </location>
</feature>
<dbReference type="KEGG" id="hbl:XJ32_09580"/>
<sequence length="311" mass="34300">MSLLFSHVKSFMLFFVLSCCVLVSPLYADGFGDCNDLYGCIDGGTTQIPQSGGQNKGGNKSSNSNKATQNKQGTQGYQGGFLASGAMPTLGARKGSFLYSIALLTALFDNGVQKQGYGILLKDGYILAAADLMNEDGAYLRSVMAKMQDDSSKSLMCFAMLRLRATDSKLSLLRAENYTDIYCNTREESFYHQRINLHHFTPIYKGMLKNTVLSRKDNVLFPFVTENNALFYKSASIANIQKHSAIHGLPLFNSGGHFVGFLYSMNESKKRRNVVVSSDEVRDFVCDVAKRRLLPASDLTRACVKNNTAIK</sequence>
<evidence type="ECO:0000313" key="4">
    <source>
        <dbReference type="Proteomes" id="UP000188298"/>
    </source>
</evidence>
<dbReference type="Proteomes" id="UP000188298">
    <property type="component" value="Chromosome"/>
</dbReference>
<gene>
    <name evidence="3" type="ORF">XJ32_09580</name>
</gene>
<evidence type="ECO:0000256" key="1">
    <source>
        <dbReference type="SAM" id="MobiDB-lite"/>
    </source>
</evidence>
<name>A0A1Q2LIM6_9HELI</name>
<reference evidence="3 4" key="1">
    <citation type="submission" date="2017-02" db="EMBL/GenBank/DDBJ databases">
        <title>Whole genome sequencing of Helicobacter bilis strain AAQJH.</title>
        <authorList>
            <person name="Conlan S."/>
            <person name="Thomas P.J."/>
            <person name="Mullikin J."/>
            <person name="Palmore T.N."/>
            <person name="Frank K.M."/>
            <person name="Segre J.A."/>
        </authorList>
    </citation>
    <scope>NUCLEOTIDE SEQUENCE [LARGE SCALE GENOMIC DNA]</scope>
    <source>
        <strain evidence="3 4">AAQJH</strain>
    </source>
</reference>
<keyword evidence="2" id="KW-0732">Signal</keyword>
<dbReference type="EMBL" id="CP019645">
    <property type="protein sequence ID" value="AQQ60296.1"/>
    <property type="molecule type" value="Genomic_DNA"/>
</dbReference>
<feature type="chain" id="PRO_5010385256" description="Periplasmic protein" evidence="2">
    <location>
        <begin position="29"/>
        <end position="311"/>
    </location>
</feature>
<evidence type="ECO:0000313" key="3">
    <source>
        <dbReference type="EMBL" id="AQQ60296.1"/>
    </source>
</evidence>
<organism evidence="3 4">
    <name type="scientific">Helicobacter bilis</name>
    <dbReference type="NCBI Taxonomy" id="37372"/>
    <lineage>
        <taxon>Bacteria</taxon>
        <taxon>Pseudomonadati</taxon>
        <taxon>Campylobacterota</taxon>
        <taxon>Epsilonproteobacteria</taxon>
        <taxon>Campylobacterales</taxon>
        <taxon>Helicobacteraceae</taxon>
        <taxon>Helicobacter</taxon>
    </lineage>
</organism>
<protein>
    <recommendedName>
        <fullName evidence="5">Periplasmic protein</fullName>
    </recommendedName>
</protein>
<accession>A0A1Q2LIM6</accession>